<gene>
    <name evidence="5 7" type="primary">rps9</name>
</gene>
<evidence type="ECO:0000256" key="1">
    <source>
        <dbReference type="ARBA" id="ARBA00005251"/>
    </source>
</evidence>
<comment type="subcellular location">
    <subcellularLocation>
        <location evidence="5">Plastid</location>
        <location evidence="5">Chloroplast</location>
    </subcellularLocation>
</comment>
<evidence type="ECO:0000256" key="2">
    <source>
        <dbReference type="ARBA" id="ARBA00022980"/>
    </source>
</evidence>
<dbReference type="HAMAP" id="MF_00532_B">
    <property type="entry name" value="Ribosomal_uS9_B"/>
    <property type="match status" value="1"/>
</dbReference>
<geneLocation type="chloroplast" evidence="7"/>
<sequence length="139" mass="15505">MEEKKLSQNLQILGKGTGRRKSAIAQIKLIKGTGEFIINGKPGISYMQEDPSSILIMQAPLDLLQLQKNYTTIVKVQGGGLIGQAEAIKLGIARALCTIEQTYRIPLKTKGYLTRDSRCKERKKYGLKKARKAPQFSKR</sequence>
<evidence type="ECO:0000256" key="4">
    <source>
        <dbReference type="ARBA" id="ARBA00035152"/>
    </source>
</evidence>
<dbReference type="SUPFAM" id="SSF54211">
    <property type="entry name" value="Ribosomal protein S5 domain 2-like"/>
    <property type="match status" value="1"/>
</dbReference>
<dbReference type="GeneID" id="22158841"/>
<evidence type="ECO:0000256" key="5">
    <source>
        <dbReference type="HAMAP-Rule" id="MF_00532"/>
    </source>
</evidence>
<dbReference type="RefSeq" id="YP_009105108.1">
    <property type="nucleotide sequence ID" value="NC_025528.1"/>
</dbReference>
<dbReference type="PANTHER" id="PTHR21569:SF1">
    <property type="entry name" value="SMALL RIBOSOMAL SUBUNIT PROTEIN US9M"/>
    <property type="match status" value="1"/>
</dbReference>
<evidence type="ECO:0000256" key="6">
    <source>
        <dbReference type="RuleBase" id="RU003815"/>
    </source>
</evidence>
<dbReference type="GO" id="GO:0015935">
    <property type="term" value="C:small ribosomal subunit"/>
    <property type="evidence" value="ECO:0007669"/>
    <property type="project" value="UniProtKB-ARBA"/>
</dbReference>
<dbReference type="GO" id="GO:0003723">
    <property type="term" value="F:RNA binding"/>
    <property type="evidence" value="ECO:0007669"/>
    <property type="project" value="TreeGrafter"/>
</dbReference>
<name>A0A097KKV6_9CHLO</name>
<dbReference type="GO" id="GO:0009507">
    <property type="term" value="C:chloroplast"/>
    <property type="evidence" value="ECO:0007669"/>
    <property type="project" value="UniProtKB-SubCell"/>
</dbReference>
<dbReference type="Pfam" id="PF00380">
    <property type="entry name" value="Ribosomal_S9"/>
    <property type="match status" value="1"/>
</dbReference>
<dbReference type="InterPro" id="IPR000754">
    <property type="entry name" value="Ribosomal_uS9"/>
</dbReference>
<proteinExistence type="inferred from homology"/>
<accession>A0A097KKV6</accession>
<keyword evidence="7" id="KW-0150">Chloroplast</keyword>
<dbReference type="AlphaFoldDB" id="A0A097KKV6"/>
<dbReference type="PROSITE" id="PS00360">
    <property type="entry name" value="RIBOSOMAL_S9"/>
    <property type="match status" value="1"/>
</dbReference>
<organism evidence="7">
    <name type="scientific">Edaphochlorella mirabilis</name>
    <dbReference type="NCBI Taxonomy" id="3083"/>
    <lineage>
        <taxon>Eukaryota</taxon>
        <taxon>Viridiplantae</taxon>
        <taxon>Chlorophyta</taxon>
        <taxon>core chlorophytes</taxon>
        <taxon>Trebouxiophyceae</taxon>
        <taxon>Prasiolales</taxon>
        <taxon>Prasiolaceae</taxon>
        <taxon>Edaphochlorella</taxon>
    </lineage>
</organism>
<dbReference type="GO" id="GO:0006412">
    <property type="term" value="P:translation"/>
    <property type="evidence" value="ECO:0007669"/>
    <property type="project" value="UniProtKB-UniRule"/>
</dbReference>
<protein>
    <recommendedName>
        <fullName evidence="4 5">Small ribosomal subunit protein uS9c</fullName>
    </recommendedName>
</protein>
<keyword evidence="3 5" id="KW-0687">Ribonucleoprotein</keyword>
<dbReference type="InterPro" id="IPR023035">
    <property type="entry name" value="Ribosomal_uS9_bac/plastid"/>
</dbReference>
<dbReference type="GO" id="GO:0003735">
    <property type="term" value="F:structural constituent of ribosome"/>
    <property type="evidence" value="ECO:0007669"/>
    <property type="project" value="InterPro"/>
</dbReference>
<dbReference type="EMBL" id="KM462865">
    <property type="protein sequence ID" value="AIT93787.1"/>
    <property type="molecule type" value="Genomic_DNA"/>
</dbReference>
<dbReference type="Gene3D" id="3.30.230.10">
    <property type="match status" value="1"/>
</dbReference>
<dbReference type="InterPro" id="IPR014721">
    <property type="entry name" value="Ribsml_uS5_D2-typ_fold_subgr"/>
</dbReference>
<dbReference type="InterPro" id="IPR020568">
    <property type="entry name" value="Ribosomal_Su5_D2-typ_SF"/>
</dbReference>
<dbReference type="NCBIfam" id="NF001099">
    <property type="entry name" value="PRK00132.1"/>
    <property type="match status" value="1"/>
</dbReference>
<evidence type="ECO:0000313" key="7">
    <source>
        <dbReference type="EMBL" id="AIT93787.1"/>
    </source>
</evidence>
<dbReference type="PANTHER" id="PTHR21569">
    <property type="entry name" value="RIBOSOMAL PROTEIN S9"/>
    <property type="match status" value="1"/>
</dbReference>
<keyword evidence="2 5" id="KW-0689">Ribosomal protein</keyword>
<comment type="similarity">
    <text evidence="1 5 6">Belongs to the universal ribosomal protein uS9 family.</text>
</comment>
<reference evidence="7" key="1">
    <citation type="journal article" date="2014" name="BMC Evol. Biol.">
        <title>Chloroplast phylogenomic analysis resolves deep-level relationships within the green algal class Trebouxiophyceae.</title>
        <authorList>
            <person name="Lemieux C."/>
            <person name="Otis C."/>
            <person name="Turmel M."/>
        </authorList>
    </citation>
    <scope>NUCLEOTIDE SEQUENCE</scope>
</reference>
<dbReference type="InterPro" id="IPR020574">
    <property type="entry name" value="Ribosomal_uS9_CS"/>
</dbReference>
<keyword evidence="7" id="KW-0934">Plastid</keyword>
<dbReference type="FunFam" id="3.30.230.10:FF:000001">
    <property type="entry name" value="30S ribosomal protein S9"/>
    <property type="match status" value="1"/>
</dbReference>
<evidence type="ECO:0000256" key="3">
    <source>
        <dbReference type="ARBA" id="ARBA00023274"/>
    </source>
</evidence>